<feature type="transmembrane region" description="Helical" evidence="1">
    <location>
        <begin position="75"/>
        <end position="100"/>
    </location>
</feature>
<evidence type="ECO:0000313" key="3">
    <source>
        <dbReference type="Proteomes" id="UP000253551"/>
    </source>
</evidence>
<dbReference type="STRING" id="4846.A0A367IJ60"/>
<reference evidence="2 3" key="1">
    <citation type="journal article" date="2018" name="G3 (Bethesda)">
        <title>Phylogenetic and Phylogenomic Definition of Rhizopus Species.</title>
        <authorList>
            <person name="Gryganskyi A.P."/>
            <person name="Golan J."/>
            <person name="Dolatabadi S."/>
            <person name="Mondo S."/>
            <person name="Robb S."/>
            <person name="Idnurm A."/>
            <person name="Muszewska A."/>
            <person name="Steczkiewicz K."/>
            <person name="Masonjones S."/>
            <person name="Liao H.L."/>
            <person name="Gajdeczka M.T."/>
            <person name="Anike F."/>
            <person name="Vuek A."/>
            <person name="Anishchenko I.M."/>
            <person name="Voigt K."/>
            <person name="de Hoog G.S."/>
            <person name="Smith M.E."/>
            <person name="Heitman J."/>
            <person name="Vilgalys R."/>
            <person name="Stajich J.E."/>
        </authorList>
    </citation>
    <scope>NUCLEOTIDE SEQUENCE [LARGE SCALE GENOMIC DNA]</scope>
    <source>
        <strain evidence="2 3">LSU 92-RS-03</strain>
    </source>
</reference>
<organism evidence="2 3">
    <name type="scientific">Rhizopus stolonifer</name>
    <name type="common">Rhizopus nigricans</name>
    <dbReference type="NCBI Taxonomy" id="4846"/>
    <lineage>
        <taxon>Eukaryota</taxon>
        <taxon>Fungi</taxon>
        <taxon>Fungi incertae sedis</taxon>
        <taxon>Mucoromycota</taxon>
        <taxon>Mucoromycotina</taxon>
        <taxon>Mucoromycetes</taxon>
        <taxon>Mucorales</taxon>
        <taxon>Mucorineae</taxon>
        <taxon>Rhizopodaceae</taxon>
        <taxon>Rhizopus</taxon>
    </lineage>
</organism>
<dbReference type="EMBL" id="PJQM01007804">
    <property type="protein sequence ID" value="RCH77703.1"/>
    <property type="molecule type" value="Genomic_DNA"/>
</dbReference>
<feature type="transmembrane region" description="Helical" evidence="1">
    <location>
        <begin position="133"/>
        <end position="155"/>
    </location>
</feature>
<comment type="caution">
    <text evidence="2">The sequence shown here is derived from an EMBL/GenBank/DDBJ whole genome shotgun (WGS) entry which is preliminary data.</text>
</comment>
<keyword evidence="1" id="KW-0812">Transmembrane</keyword>
<dbReference type="Proteomes" id="UP000253551">
    <property type="component" value="Unassembled WGS sequence"/>
</dbReference>
<keyword evidence="3" id="KW-1185">Reference proteome</keyword>
<gene>
    <name evidence="2" type="ORF">CU098_005143</name>
</gene>
<protein>
    <submittedName>
        <fullName evidence="2">Uncharacterized protein</fullName>
    </submittedName>
</protein>
<accession>A0A367IJ60</accession>
<name>A0A367IJ60_RHIST</name>
<keyword evidence="1" id="KW-1133">Transmembrane helix</keyword>
<feature type="transmembrane region" description="Helical" evidence="1">
    <location>
        <begin position="167"/>
        <end position="189"/>
    </location>
</feature>
<evidence type="ECO:0000256" key="1">
    <source>
        <dbReference type="SAM" id="Phobius"/>
    </source>
</evidence>
<feature type="non-terminal residue" evidence="2">
    <location>
        <position position="1"/>
    </location>
</feature>
<proteinExistence type="predicted"/>
<feature type="transmembrane region" description="Helical" evidence="1">
    <location>
        <begin position="41"/>
        <end position="63"/>
    </location>
</feature>
<keyword evidence="1" id="KW-0472">Membrane</keyword>
<evidence type="ECO:0000313" key="2">
    <source>
        <dbReference type="EMBL" id="RCH77703.1"/>
    </source>
</evidence>
<sequence>VIWEFGLCAATSYVFGLANTASNTSDITKRVIFFSRNQIDIVFNVLSTVPFTFNFICSILAIIHAQNNDYSRAKIFTILIYSTWTIYCIVMAIITAYFGISSLKVFKIHLKNQLGVSNPSVSNIKSSIMRMKVIASVLTCNYMAYAGVATTYTVGRDKMMVNTTFNIIECFICHFFATASCTFILTALIF</sequence>
<dbReference type="OrthoDB" id="2405215at2759"/>
<dbReference type="AlphaFoldDB" id="A0A367IJ60"/>
<feature type="non-terminal residue" evidence="2">
    <location>
        <position position="190"/>
    </location>
</feature>